<dbReference type="EMBL" id="AWGJ01000013">
    <property type="protein sequence ID" value="ODN73585.1"/>
    <property type="molecule type" value="Genomic_DNA"/>
</dbReference>
<reference evidence="2 3" key="1">
    <citation type="submission" date="2016-06" db="EMBL/GenBank/DDBJ databases">
        <title>Evolution of pathogenesis and genome organization in the Tremellales.</title>
        <authorList>
            <person name="Cuomo C."/>
            <person name="Litvintseva A."/>
            <person name="Heitman J."/>
            <person name="Chen Y."/>
            <person name="Sun S."/>
            <person name="Springer D."/>
            <person name="Dromer F."/>
            <person name="Young S."/>
            <person name="Zeng Q."/>
            <person name="Chapman S."/>
            <person name="Gujja S."/>
            <person name="Saif S."/>
            <person name="Birren B."/>
        </authorList>
    </citation>
    <scope>NUCLEOTIDE SEQUENCE [LARGE SCALE GENOMIC DNA]</scope>
    <source>
        <strain evidence="2 3">CBS 6039</strain>
    </source>
</reference>
<feature type="compositionally biased region" description="Polar residues" evidence="1">
    <location>
        <begin position="140"/>
        <end position="150"/>
    </location>
</feature>
<evidence type="ECO:0000313" key="3">
    <source>
        <dbReference type="Proteomes" id="UP000094065"/>
    </source>
</evidence>
<proteinExistence type="predicted"/>
<name>A0A1E3HBT1_9TREE</name>
<evidence type="ECO:0000256" key="1">
    <source>
        <dbReference type="SAM" id="MobiDB-lite"/>
    </source>
</evidence>
<accession>A0A1E3HBT1</accession>
<feature type="region of interest" description="Disordered" evidence="1">
    <location>
        <begin position="138"/>
        <end position="172"/>
    </location>
</feature>
<dbReference type="OrthoDB" id="2578011at2759"/>
<evidence type="ECO:0000313" key="2">
    <source>
        <dbReference type="EMBL" id="ODN73585.1"/>
    </source>
</evidence>
<comment type="caution">
    <text evidence="2">The sequence shown here is derived from an EMBL/GenBank/DDBJ whole genome shotgun (WGS) entry which is preliminary data.</text>
</comment>
<gene>
    <name evidence="2" type="ORF">L202_08085</name>
</gene>
<protein>
    <submittedName>
        <fullName evidence="2">Uncharacterized protein</fullName>
    </submittedName>
</protein>
<keyword evidence="3" id="KW-1185">Reference proteome</keyword>
<organism evidence="2 3">
    <name type="scientific">Cryptococcus amylolentus CBS 6039</name>
    <dbReference type="NCBI Taxonomy" id="1295533"/>
    <lineage>
        <taxon>Eukaryota</taxon>
        <taxon>Fungi</taxon>
        <taxon>Dikarya</taxon>
        <taxon>Basidiomycota</taxon>
        <taxon>Agaricomycotina</taxon>
        <taxon>Tremellomycetes</taxon>
        <taxon>Tremellales</taxon>
        <taxon>Cryptococcaceae</taxon>
        <taxon>Cryptococcus</taxon>
    </lineage>
</organism>
<sequence>MIDEEKLAEEATNFLQQLKFDWASAKDQNTRIQELLEEQSKRFKEVYNKVLQQEAASHVSSKVLQQEAVIHRGDTEGLITRVSQLEATLANLSNSQKQEVSRDQELTDELVSRVAQLGITLANLTLQKTQSEIHVDVHMSPQQSSSTTAGNVPPRHSPHDAGSSDGRPPSSMSLIQNLYRTASLLMFMPDHHLMKDDIVRTFKEARSMTIWRRIPQA</sequence>
<dbReference type="GeneID" id="30159394"/>
<dbReference type="AlphaFoldDB" id="A0A1E3HBT1"/>
<dbReference type="Proteomes" id="UP000094065">
    <property type="component" value="Unassembled WGS sequence"/>
</dbReference>
<dbReference type="RefSeq" id="XP_018989497.1">
    <property type="nucleotide sequence ID" value="XM_019142926.1"/>
</dbReference>